<dbReference type="EMBL" id="CM035414">
    <property type="protein sequence ID" value="KAH7429334.1"/>
    <property type="molecule type" value="Genomic_DNA"/>
</dbReference>
<dbReference type="FunFam" id="3.40.50.300:FF:001033">
    <property type="entry name" value="Shikimate kinase 2, chloroplastic"/>
    <property type="match status" value="1"/>
</dbReference>
<gene>
    <name evidence="14" type="ORF">KP509_09G042000</name>
</gene>
<keyword evidence="10" id="KW-0418">Kinase</keyword>
<keyword evidence="6" id="KW-0150">Chloroplast</keyword>
<dbReference type="PRINTS" id="PR01100">
    <property type="entry name" value="SHIKIMTKNASE"/>
</dbReference>
<evidence type="ECO:0000313" key="14">
    <source>
        <dbReference type="EMBL" id="KAH7429334.1"/>
    </source>
</evidence>
<evidence type="ECO:0000256" key="5">
    <source>
        <dbReference type="ARBA" id="ARBA00012154"/>
    </source>
</evidence>
<dbReference type="Gene3D" id="3.40.50.300">
    <property type="entry name" value="P-loop containing nucleotide triphosphate hydrolases"/>
    <property type="match status" value="1"/>
</dbReference>
<evidence type="ECO:0000256" key="11">
    <source>
        <dbReference type="ARBA" id="ARBA00022840"/>
    </source>
</evidence>
<evidence type="ECO:0000256" key="6">
    <source>
        <dbReference type="ARBA" id="ARBA00022528"/>
    </source>
</evidence>
<dbReference type="CDD" id="cd00464">
    <property type="entry name" value="SK"/>
    <property type="match status" value="1"/>
</dbReference>
<dbReference type="GO" id="GO:0008652">
    <property type="term" value="P:amino acid biosynthetic process"/>
    <property type="evidence" value="ECO:0007669"/>
    <property type="project" value="UniProtKB-KW"/>
</dbReference>
<evidence type="ECO:0000256" key="13">
    <source>
        <dbReference type="ARBA" id="ARBA00048567"/>
    </source>
</evidence>
<comment type="function">
    <text evidence="1">Catalyzes the specific phosphorylation of the 3-hydroxyl group of shikimic acid using ATP as a cosubstrate.</text>
</comment>
<dbReference type="InterPro" id="IPR023000">
    <property type="entry name" value="Shikimate_kinase_CS"/>
</dbReference>
<evidence type="ECO:0000256" key="7">
    <source>
        <dbReference type="ARBA" id="ARBA00022605"/>
    </source>
</evidence>
<dbReference type="SUPFAM" id="SSF52540">
    <property type="entry name" value="P-loop containing nucleoside triphosphate hydrolases"/>
    <property type="match status" value="1"/>
</dbReference>
<keyword evidence="7" id="KW-0028">Amino-acid biosynthesis</keyword>
<keyword evidence="15" id="KW-1185">Reference proteome</keyword>
<protein>
    <recommendedName>
        <fullName evidence="5">shikimate kinase</fullName>
        <ecNumber evidence="5">2.7.1.71</ecNumber>
    </recommendedName>
</protein>
<evidence type="ECO:0000256" key="10">
    <source>
        <dbReference type="ARBA" id="ARBA00022777"/>
    </source>
</evidence>
<dbReference type="InterPro" id="IPR027417">
    <property type="entry name" value="P-loop_NTPase"/>
</dbReference>
<dbReference type="Pfam" id="PF01202">
    <property type="entry name" value="SKI"/>
    <property type="match status" value="1"/>
</dbReference>
<sequence length="314" mass="34190">MEIIALQASSPFQVASATEASCTFPSKVFRDRSSLSCSRSWNRIPDDCHLSVSVSRRPQVPAIRCSFQDRHPDSGSPISIDFAASAVQVFAEANEADQALVLKNKGSESLEGLKGTCIYLIGMMGSGKTTVGKLLAEALEYEFLDSDKLIEDAAGGMTVAQFFKEQDEEKFRNAETEVLVKLSSTGRSVVATGGGIVVRPLNWTYLRQGLTIWLNVPLDALAERVVAAGTHTRPLLGDSQGDAAVVKALEKLKAIYKFRAPSYAKADVAVCFQELVVRLGYEHVRDLSPMVIAFQMLEEINKFYKMKKNGAAAA</sequence>
<dbReference type="InterPro" id="IPR000623">
    <property type="entry name" value="Shikimate_kinase/TSH1"/>
</dbReference>
<proteinExistence type="inferred from homology"/>
<evidence type="ECO:0000256" key="3">
    <source>
        <dbReference type="ARBA" id="ARBA00004842"/>
    </source>
</evidence>
<dbReference type="EC" id="2.7.1.71" evidence="5"/>
<comment type="pathway">
    <text evidence="3">Metabolic intermediate biosynthesis; chorismate biosynthesis; chorismate from D-erythrose 4-phosphate and phosphoenolpyruvate: step 5/7.</text>
</comment>
<dbReference type="HAMAP" id="MF_00109">
    <property type="entry name" value="Shikimate_kinase"/>
    <property type="match status" value="1"/>
</dbReference>
<keyword evidence="6" id="KW-0934">Plastid</keyword>
<evidence type="ECO:0000256" key="9">
    <source>
        <dbReference type="ARBA" id="ARBA00022741"/>
    </source>
</evidence>
<comment type="caution">
    <text evidence="14">The sequence shown here is derived from an EMBL/GenBank/DDBJ whole genome shotgun (WGS) entry which is preliminary data.</text>
</comment>
<dbReference type="OrthoDB" id="197068at2759"/>
<evidence type="ECO:0000256" key="4">
    <source>
        <dbReference type="ARBA" id="ARBA00006997"/>
    </source>
</evidence>
<dbReference type="InterPro" id="IPR031322">
    <property type="entry name" value="Shikimate/glucono_kinase"/>
</dbReference>
<dbReference type="OMA" id="CFRDNES"/>
<accession>A0A8T2U7H4</accession>
<evidence type="ECO:0000313" key="15">
    <source>
        <dbReference type="Proteomes" id="UP000825935"/>
    </source>
</evidence>
<comment type="catalytic activity">
    <reaction evidence="13">
        <text>shikimate + ATP = 3-phosphoshikimate + ADP + H(+)</text>
        <dbReference type="Rhea" id="RHEA:13121"/>
        <dbReference type="ChEBI" id="CHEBI:15378"/>
        <dbReference type="ChEBI" id="CHEBI:30616"/>
        <dbReference type="ChEBI" id="CHEBI:36208"/>
        <dbReference type="ChEBI" id="CHEBI:145989"/>
        <dbReference type="ChEBI" id="CHEBI:456216"/>
        <dbReference type="EC" id="2.7.1.71"/>
    </reaction>
</comment>
<dbReference type="GO" id="GO:0005829">
    <property type="term" value="C:cytosol"/>
    <property type="evidence" value="ECO:0007669"/>
    <property type="project" value="TreeGrafter"/>
</dbReference>
<evidence type="ECO:0000256" key="2">
    <source>
        <dbReference type="ARBA" id="ARBA00004229"/>
    </source>
</evidence>
<dbReference type="GO" id="GO:0005524">
    <property type="term" value="F:ATP binding"/>
    <property type="evidence" value="ECO:0007669"/>
    <property type="project" value="UniProtKB-KW"/>
</dbReference>
<organism evidence="14 15">
    <name type="scientific">Ceratopteris richardii</name>
    <name type="common">Triangle waterfern</name>
    <dbReference type="NCBI Taxonomy" id="49495"/>
    <lineage>
        <taxon>Eukaryota</taxon>
        <taxon>Viridiplantae</taxon>
        <taxon>Streptophyta</taxon>
        <taxon>Embryophyta</taxon>
        <taxon>Tracheophyta</taxon>
        <taxon>Polypodiopsida</taxon>
        <taxon>Polypodiidae</taxon>
        <taxon>Polypodiales</taxon>
        <taxon>Pteridineae</taxon>
        <taxon>Pteridaceae</taxon>
        <taxon>Parkerioideae</taxon>
        <taxon>Ceratopteris</taxon>
    </lineage>
</organism>
<dbReference type="Proteomes" id="UP000825935">
    <property type="component" value="Chromosome 9"/>
</dbReference>
<comment type="subcellular location">
    <subcellularLocation>
        <location evidence="2">Plastid</location>
        <location evidence="2">Chloroplast</location>
    </subcellularLocation>
</comment>
<dbReference type="GO" id="GO:0009507">
    <property type="term" value="C:chloroplast"/>
    <property type="evidence" value="ECO:0007669"/>
    <property type="project" value="UniProtKB-SubCell"/>
</dbReference>
<dbReference type="AlphaFoldDB" id="A0A8T2U7H4"/>
<evidence type="ECO:0000256" key="1">
    <source>
        <dbReference type="ARBA" id="ARBA00002641"/>
    </source>
</evidence>
<dbReference type="PANTHER" id="PTHR21087:SF16">
    <property type="entry name" value="SHIKIMATE KINASE 1, CHLOROPLASTIC"/>
    <property type="match status" value="1"/>
</dbReference>
<dbReference type="PROSITE" id="PS01128">
    <property type="entry name" value="SHIKIMATE_KINASE"/>
    <property type="match status" value="1"/>
</dbReference>
<dbReference type="PANTHER" id="PTHR21087">
    <property type="entry name" value="SHIKIMATE KINASE"/>
    <property type="match status" value="1"/>
</dbReference>
<reference evidence="14" key="1">
    <citation type="submission" date="2021-08" db="EMBL/GenBank/DDBJ databases">
        <title>WGS assembly of Ceratopteris richardii.</title>
        <authorList>
            <person name="Marchant D.B."/>
            <person name="Chen G."/>
            <person name="Jenkins J."/>
            <person name="Shu S."/>
            <person name="Leebens-Mack J."/>
            <person name="Grimwood J."/>
            <person name="Schmutz J."/>
            <person name="Soltis P."/>
            <person name="Soltis D."/>
            <person name="Chen Z.-H."/>
        </authorList>
    </citation>
    <scope>NUCLEOTIDE SEQUENCE</scope>
    <source>
        <strain evidence="14">Whitten #5841</strain>
        <tissue evidence="14">Leaf</tissue>
    </source>
</reference>
<dbReference type="GO" id="GO:0004765">
    <property type="term" value="F:shikimate kinase activity"/>
    <property type="evidence" value="ECO:0007669"/>
    <property type="project" value="UniProtKB-EC"/>
</dbReference>
<dbReference type="GO" id="GO:0009073">
    <property type="term" value="P:aromatic amino acid family biosynthetic process"/>
    <property type="evidence" value="ECO:0007669"/>
    <property type="project" value="UniProtKB-KW"/>
</dbReference>
<keyword evidence="9" id="KW-0547">Nucleotide-binding</keyword>
<comment type="similarity">
    <text evidence="4">Belongs to the shikimate kinase family.</text>
</comment>
<keyword evidence="11" id="KW-0067">ATP-binding</keyword>
<evidence type="ECO:0000256" key="12">
    <source>
        <dbReference type="ARBA" id="ARBA00023141"/>
    </source>
</evidence>
<keyword evidence="12" id="KW-0057">Aromatic amino acid biosynthesis</keyword>
<keyword evidence="8" id="KW-0808">Transferase</keyword>
<evidence type="ECO:0000256" key="8">
    <source>
        <dbReference type="ARBA" id="ARBA00022679"/>
    </source>
</evidence>
<name>A0A8T2U7H4_CERRI</name>